<dbReference type="EMBL" id="JAYJJU010000026">
    <property type="protein sequence ID" value="MEB3034088.1"/>
    <property type="molecule type" value="Genomic_DNA"/>
</dbReference>
<accession>A0ABU5Y1S9</accession>
<protein>
    <submittedName>
        <fullName evidence="2">Uncharacterized protein</fullName>
    </submittedName>
</protein>
<organism evidence="2 3">
    <name type="scientific">[Mycobacterium] nativiensis</name>
    <dbReference type="NCBI Taxonomy" id="2855503"/>
    <lineage>
        <taxon>Bacteria</taxon>
        <taxon>Bacillati</taxon>
        <taxon>Actinomycetota</taxon>
        <taxon>Actinomycetes</taxon>
        <taxon>Mycobacteriales</taxon>
        <taxon>Mycobacteriaceae</taxon>
        <taxon>Mycolicibacter</taxon>
    </lineage>
</organism>
<dbReference type="RefSeq" id="WP_224972971.1">
    <property type="nucleotide sequence ID" value="NZ_JAYJJU010000026.1"/>
</dbReference>
<dbReference type="Proteomes" id="UP001298593">
    <property type="component" value="Unassembled WGS sequence"/>
</dbReference>
<keyword evidence="3" id="KW-1185">Reference proteome</keyword>
<name>A0ABU5Y1S9_9MYCO</name>
<keyword evidence="1" id="KW-0732">Signal</keyword>
<gene>
    <name evidence="2" type="ORF">KV113_21350</name>
</gene>
<sequence length="176" mass="17827">MTATSAAVLMMAPNAGAAPAVPDVDSLIDDSGPLPGSVSDLPKTPNLVFATDSGLVCKIRNGRITHDVSCTGNIPGSPPDAGSVELPGIYGKESVPARFRPAPPDALVAGTPPAATLPVGHKIVFWDLSPAQSMVCGVPPSTELVCVLREPQQSGAVTGPAATHGFVIAAPQSWVF</sequence>
<evidence type="ECO:0000256" key="1">
    <source>
        <dbReference type="SAM" id="SignalP"/>
    </source>
</evidence>
<feature type="signal peptide" evidence="1">
    <location>
        <begin position="1"/>
        <end position="17"/>
    </location>
</feature>
<reference evidence="2 3" key="1">
    <citation type="submission" date="2023-12" db="EMBL/GenBank/DDBJ databases">
        <title>Description of new species of Mycobacterium terrae complex isolated from sewage at the Sao Paulo Zoological Park Foundation in Brazil.</title>
        <authorList>
            <person name="Romagnoli C.L."/>
            <person name="Conceicao E.C."/>
            <person name="Machado E."/>
            <person name="Barreto L.B.P.F."/>
            <person name="Sharma A."/>
            <person name="Silva N.M."/>
            <person name="Marques L.E."/>
            <person name="Juliana M.A."/>
            <person name="Lourenco M.C.S."/>
            <person name="Digiampietri L.A."/>
            <person name="Suffys P.N."/>
            <person name="Viana-Niero C."/>
        </authorList>
    </citation>
    <scope>NUCLEOTIDE SEQUENCE [LARGE SCALE GENOMIC DNA]</scope>
    <source>
        <strain evidence="2 3">MYC340</strain>
    </source>
</reference>
<comment type="caution">
    <text evidence="2">The sequence shown here is derived from an EMBL/GenBank/DDBJ whole genome shotgun (WGS) entry which is preliminary data.</text>
</comment>
<proteinExistence type="predicted"/>
<evidence type="ECO:0000313" key="2">
    <source>
        <dbReference type="EMBL" id="MEB3034088.1"/>
    </source>
</evidence>
<evidence type="ECO:0000313" key="3">
    <source>
        <dbReference type="Proteomes" id="UP001298593"/>
    </source>
</evidence>
<feature type="chain" id="PRO_5046708643" evidence="1">
    <location>
        <begin position="18"/>
        <end position="176"/>
    </location>
</feature>